<reference evidence="2" key="2">
    <citation type="submission" date="2019-07" db="EMBL/GenBank/DDBJ databases">
        <authorList>
            <consortium name="PulseNet: The National Subtyping Network for Foodborne Disease Surveillance"/>
            <person name="Tarr C.L."/>
            <person name="Trees E."/>
            <person name="Katz L.S."/>
            <person name="Carleton-Romer H.A."/>
            <person name="Stroika S."/>
            <person name="Kucerova Z."/>
            <person name="Roache K.F."/>
            <person name="Sabol A.L."/>
            <person name="Besser J."/>
            <person name="Gerner-Smidt P."/>
        </authorList>
    </citation>
    <scope>NUCLEOTIDE SEQUENCE</scope>
    <source>
        <strain evidence="2">PNUSAS085716</strain>
    </source>
</reference>
<dbReference type="EMBL" id="AAJBIR010000134">
    <property type="protein sequence ID" value="ECK3038198.1"/>
    <property type="molecule type" value="Genomic_DNA"/>
</dbReference>
<gene>
    <name evidence="1" type="ORF">ABC99_17145</name>
    <name evidence="2" type="ORF">FQZ64_21035</name>
</gene>
<proteinExistence type="predicted"/>
<name>A0A5Y4ZRS7_SALER</name>
<protein>
    <submittedName>
        <fullName evidence="2">DUF3987 domain-containing protein</fullName>
    </submittedName>
</protein>
<sequence length="594" mass="66776">MNGQHKGIFIDSFYMNPNECSKFGFMFIDRDFMTETECSVRGLMFIDYNATPDFGAPEMFIDYSARPDYGDVEIMVPAIQQPVINNFAPVEKPTNDAIKATLQTDATVNPHCEPKKPLLETLGKDKNNENDELCGIGQYIYEYMNNAARRELKPAAKMAALQALSAISPNIKGYNNITMGLLTFTVCESGAGKEKPQEIFDEIAVSAGMAAADAPTSTKSIYMDIFHGKGRAAFLVDEAHEMLNSMRGIGAKKPEHSSGMEGTFLKLSTKQYAKLSPTYLKEMIASIKSEIDHDKKRLAHYKQNIDDDGNVIDISKAKSIVDKIDSTIEYKKEAIRRMKETKRIDGVRVNLFGSSTPREMRPHINKRSIQNGFLGRVIMGWGENINKLKKPQANEIEKEALLRYAEYISTIKGEVTATDEARRFLDDVMLKYDADEFLQDIDYGALYRRVYENTCRIASLLVVGNFDLKITLAQAKAALKIVLDSLNAIISLCETGGSESEQYEFEMEVEAKVYTTIDKNKNQHGYCYLSVLRDKLFNGKKISSKLNQFKMTVERFMNKLVSSDYLSVADANKKPAYKIENAGLNRMGKLINAI</sequence>
<comment type="caution">
    <text evidence="2">The sequence shown here is derived from an EMBL/GenBank/DDBJ whole genome shotgun (WGS) entry which is preliminary data.</text>
</comment>
<accession>A0A5Y4ZRS7</accession>
<evidence type="ECO:0000313" key="2">
    <source>
        <dbReference type="EMBL" id="ECK3038198.1"/>
    </source>
</evidence>
<dbReference type="EMBL" id="AAGMPN010000069">
    <property type="protein sequence ID" value="EBP6410811.1"/>
    <property type="molecule type" value="Genomic_DNA"/>
</dbReference>
<dbReference type="AlphaFoldDB" id="A0A5Y4ZRS7"/>
<reference evidence="1" key="1">
    <citation type="submission" date="2018-07" db="EMBL/GenBank/DDBJ databases">
        <authorList>
            <consortium name="GenomeTrakr network: Whole genome sequencing for foodborne pathogen traceback"/>
        </authorList>
    </citation>
    <scope>NUCLEOTIDE SEQUENCE</scope>
    <source>
        <strain evidence="1">TX-883888.SUB.3</strain>
    </source>
</reference>
<organism evidence="2">
    <name type="scientific">Salmonella enterica</name>
    <name type="common">Salmonella choleraesuis</name>
    <dbReference type="NCBI Taxonomy" id="28901"/>
    <lineage>
        <taxon>Bacteria</taxon>
        <taxon>Pseudomonadati</taxon>
        <taxon>Pseudomonadota</taxon>
        <taxon>Gammaproteobacteria</taxon>
        <taxon>Enterobacterales</taxon>
        <taxon>Enterobacteriaceae</taxon>
        <taxon>Salmonella</taxon>
    </lineage>
</organism>
<evidence type="ECO:0000313" key="1">
    <source>
        <dbReference type="EMBL" id="EBP6410811.1"/>
    </source>
</evidence>